<sequence length="117" mass="12597">MKKFLFLLLLFGSFSVLAGNPACRVYGSKNNTVATLTRTNVTSDSRAVLGGQVQLTKTESEDITIIVEVWDGNRDIGRTTVTIPAGASYAGFSMTRDNNGIEPNKTYQLAISSATCQ</sequence>
<proteinExistence type="predicted"/>
<dbReference type="Proteomes" id="UP000195772">
    <property type="component" value="Unassembled WGS sequence"/>
</dbReference>
<evidence type="ECO:0000313" key="5">
    <source>
        <dbReference type="Proteomes" id="UP000322940"/>
    </source>
</evidence>
<evidence type="ECO:0000256" key="1">
    <source>
        <dbReference type="SAM" id="SignalP"/>
    </source>
</evidence>
<dbReference type="EMBL" id="VVXH01000003">
    <property type="protein sequence ID" value="KAA2379883.1"/>
    <property type="molecule type" value="Genomic_DNA"/>
</dbReference>
<name>A0A1Y3R0N0_9BACT</name>
<dbReference type="EMBL" id="NFHB01000008">
    <property type="protein sequence ID" value="OUN02360.1"/>
    <property type="molecule type" value="Genomic_DNA"/>
</dbReference>
<evidence type="ECO:0000313" key="3">
    <source>
        <dbReference type="EMBL" id="OUN02360.1"/>
    </source>
</evidence>
<evidence type="ECO:0008006" key="6">
    <source>
        <dbReference type="Google" id="ProtNLM"/>
    </source>
</evidence>
<reference evidence="2 5" key="3">
    <citation type="journal article" date="2019" name="Nat. Med.">
        <title>A library of human gut bacterial isolates paired with longitudinal multiomics data enables mechanistic microbiome research.</title>
        <authorList>
            <person name="Poyet M."/>
            <person name="Groussin M."/>
            <person name="Gibbons S.M."/>
            <person name="Avila-Pacheco J."/>
            <person name="Jiang X."/>
            <person name="Kearney S.M."/>
            <person name="Perrotta A.R."/>
            <person name="Berdy B."/>
            <person name="Zhao S."/>
            <person name="Lieberman T.D."/>
            <person name="Swanson P.K."/>
            <person name="Smith M."/>
            <person name="Roesemann S."/>
            <person name="Alexander J.E."/>
            <person name="Rich S.A."/>
            <person name="Livny J."/>
            <person name="Vlamakis H."/>
            <person name="Clish C."/>
            <person name="Bullock K."/>
            <person name="Deik A."/>
            <person name="Scott J."/>
            <person name="Pierce K.A."/>
            <person name="Xavier R.J."/>
            <person name="Alm E.J."/>
        </authorList>
    </citation>
    <scope>NUCLEOTIDE SEQUENCE [LARGE SCALE GENOMIC DNA]</scope>
    <source>
        <strain evidence="2 5">BIOML-A266</strain>
    </source>
</reference>
<keyword evidence="1" id="KW-0732">Signal</keyword>
<dbReference type="RefSeq" id="WP_018696100.1">
    <property type="nucleotide sequence ID" value="NZ_AP025562.1"/>
</dbReference>
<dbReference type="AlphaFoldDB" id="A0A1Y3R0N0"/>
<gene>
    <name evidence="3" type="ORF">B5G41_11840</name>
    <name evidence="2" type="ORF">F2Y10_03855</name>
</gene>
<comment type="caution">
    <text evidence="3">The sequence shown here is derived from an EMBL/GenBank/DDBJ whole genome shotgun (WGS) entry which is preliminary data.</text>
</comment>
<dbReference type="Proteomes" id="UP000322940">
    <property type="component" value="Unassembled WGS sequence"/>
</dbReference>
<feature type="chain" id="PRO_5040673120" description="DUF3244 domain-containing protein" evidence="1">
    <location>
        <begin position="19"/>
        <end position="117"/>
    </location>
</feature>
<evidence type="ECO:0000313" key="4">
    <source>
        <dbReference type="Proteomes" id="UP000195772"/>
    </source>
</evidence>
<organism evidence="3 4">
    <name type="scientific">Alistipes onderdonkii</name>
    <dbReference type="NCBI Taxonomy" id="328813"/>
    <lineage>
        <taxon>Bacteria</taxon>
        <taxon>Pseudomonadati</taxon>
        <taxon>Bacteroidota</taxon>
        <taxon>Bacteroidia</taxon>
        <taxon>Bacteroidales</taxon>
        <taxon>Rikenellaceae</taxon>
        <taxon>Alistipes</taxon>
    </lineage>
</organism>
<evidence type="ECO:0000313" key="2">
    <source>
        <dbReference type="EMBL" id="KAA2379883.1"/>
    </source>
</evidence>
<protein>
    <recommendedName>
        <fullName evidence="6">DUF3244 domain-containing protein</fullName>
    </recommendedName>
</protein>
<reference evidence="3" key="2">
    <citation type="journal article" date="2018" name="BMC Genomics">
        <title>Whole genome sequencing and function prediction of 133 gut anaerobes isolated from chicken caecum in pure cultures.</title>
        <authorList>
            <person name="Medvecky M."/>
            <person name="Cejkova D."/>
            <person name="Polansky O."/>
            <person name="Karasova D."/>
            <person name="Kubasova T."/>
            <person name="Cizek A."/>
            <person name="Rychlik I."/>
        </authorList>
    </citation>
    <scope>NUCLEOTIDE SEQUENCE</scope>
    <source>
        <strain evidence="3">An90</strain>
    </source>
</reference>
<accession>A0A1Y3R0N0</accession>
<feature type="signal peptide" evidence="1">
    <location>
        <begin position="1"/>
        <end position="18"/>
    </location>
</feature>
<reference evidence="4" key="1">
    <citation type="submission" date="2017-04" db="EMBL/GenBank/DDBJ databases">
        <title>Function of individual gut microbiota members based on whole genome sequencing of pure cultures obtained from chicken caecum.</title>
        <authorList>
            <person name="Medvecky M."/>
            <person name="Cejkova D."/>
            <person name="Polansky O."/>
            <person name="Karasova D."/>
            <person name="Kubasova T."/>
            <person name="Cizek A."/>
            <person name="Rychlik I."/>
        </authorList>
    </citation>
    <scope>NUCLEOTIDE SEQUENCE [LARGE SCALE GENOMIC DNA]</scope>
    <source>
        <strain evidence="4">An90</strain>
    </source>
</reference>